<comment type="caution">
    <text evidence="1">The sequence shown here is derived from an EMBL/GenBank/DDBJ whole genome shotgun (WGS) entry which is preliminary data.</text>
</comment>
<dbReference type="Proteomes" id="UP001139981">
    <property type="component" value="Unassembled WGS sequence"/>
</dbReference>
<organism evidence="1 2">
    <name type="scientific">Coemansia aciculifera</name>
    <dbReference type="NCBI Taxonomy" id="417176"/>
    <lineage>
        <taxon>Eukaryota</taxon>
        <taxon>Fungi</taxon>
        <taxon>Fungi incertae sedis</taxon>
        <taxon>Zoopagomycota</taxon>
        <taxon>Kickxellomycotina</taxon>
        <taxon>Kickxellomycetes</taxon>
        <taxon>Kickxellales</taxon>
        <taxon>Kickxellaceae</taxon>
        <taxon>Coemansia</taxon>
    </lineage>
</organism>
<gene>
    <name evidence="1" type="ORF">IWW38_000285</name>
</gene>
<keyword evidence="2" id="KW-1185">Reference proteome</keyword>
<evidence type="ECO:0000313" key="2">
    <source>
        <dbReference type="Proteomes" id="UP001139981"/>
    </source>
</evidence>
<name>A0ACC1MAE0_9FUNG</name>
<accession>A0ACC1MAE0</accession>
<reference evidence="1" key="1">
    <citation type="submission" date="2022-07" db="EMBL/GenBank/DDBJ databases">
        <title>Phylogenomic reconstructions and comparative analyses of Kickxellomycotina fungi.</title>
        <authorList>
            <person name="Reynolds N.K."/>
            <person name="Stajich J.E."/>
            <person name="Barry K."/>
            <person name="Grigoriev I.V."/>
            <person name="Crous P."/>
            <person name="Smith M.E."/>
        </authorList>
    </citation>
    <scope>NUCLEOTIDE SEQUENCE</scope>
    <source>
        <strain evidence="1">CBS 190363</strain>
    </source>
</reference>
<sequence>MPLANKRPGGRILPARRLTPQVEPQQQFEKLAQAINEIYKHNVSQLSFEEYYRTAYNLVLSKSGSLLYNGVRTVLETHMRESVERGILHLAQAADADPTTENNEAFLFSVRLLWSEHVTAMLMIKDILMYVDNVYVKTAHLPSIYEMGMCVFRDTVLLPPPLSSSAGNGSSGLSARVVKAVLRQISGERNGEEVNRSTLQGISNMLVELRDAASPTRAVFEVILEPQLLSESRTYYHDLAEQRIKSLDAPEYARKAQADLDAEADRVQAYLASTTDRLLRGVLQDELVTAYAPDILVIPNDGLTQMLDRRDIPALGVLYNIYAPLSQPLGVLRTGVMNHIRLQGGQITAALLAPGSSGGEVKKAEAASEVSSLGVAAKTVMALRWVQDILALYDVYDEFFHKSFNEGASMRSAINDAFIEVINANNRAPELLSLFMDDNLKNGLKRRAEQDVDHLLERSVLMFRFLKNKDAFEHYYKVHLARRLLSARSESDDAEQSLVSKLKVECGSQFTLKLEGMFKDMQLSADMARDLRATSEYAALGLDLNVSVLTPTFWPTLAPAQQPVSITSESSKNNGDCDDGDPTAIVLPHGTLRESADAFSAYYLKFHSGRRLTWQYAMGNADLKVNFGGRTYELNVSTYQMIILLLFTDTESAEAEAEAKILTAAEIQQKTHIPEEPLSRQLQSLACGKYRVLNKTPRSREVSPTDTFSFNMEFKSPQYRIRIPVVSAKNNVETEKEKAASQAIIGQERMYLIEATIVRIMKTRKQMAHEALVNETITQLSSRFLPASKMIKDCVGKLLDREYLQRSPEDPRVYNYLA</sequence>
<proteinExistence type="predicted"/>
<protein>
    <submittedName>
        <fullName evidence="1">Uncharacterized protein</fullName>
    </submittedName>
</protein>
<dbReference type="EMBL" id="JANBVB010000002">
    <property type="protein sequence ID" value="KAJ2900910.1"/>
    <property type="molecule type" value="Genomic_DNA"/>
</dbReference>
<evidence type="ECO:0000313" key="1">
    <source>
        <dbReference type="EMBL" id="KAJ2900910.1"/>
    </source>
</evidence>